<proteinExistence type="predicted"/>
<accession>A0A4Z1F0D9</accession>
<dbReference type="EMBL" id="PQXH01000014">
    <property type="protein sequence ID" value="TGO17895.1"/>
    <property type="molecule type" value="Genomic_DNA"/>
</dbReference>
<protein>
    <submittedName>
        <fullName evidence="1">Uncharacterized protein</fullName>
    </submittedName>
</protein>
<sequence>MSSLADNLHAYTLTRKVDYTNVTSDRFRSALNFVFTPVRLSVSVDVTSALGYRLQIDRPRS</sequence>
<dbReference type="Proteomes" id="UP000297777">
    <property type="component" value="Unassembled WGS sequence"/>
</dbReference>
<evidence type="ECO:0000313" key="2">
    <source>
        <dbReference type="Proteomes" id="UP000297777"/>
    </source>
</evidence>
<dbReference type="AlphaFoldDB" id="A0A4Z1F0D9"/>
<organism evidence="1 2">
    <name type="scientific">Botrytis tulipae</name>
    <dbReference type="NCBI Taxonomy" id="87230"/>
    <lineage>
        <taxon>Eukaryota</taxon>
        <taxon>Fungi</taxon>
        <taxon>Dikarya</taxon>
        <taxon>Ascomycota</taxon>
        <taxon>Pezizomycotina</taxon>
        <taxon>Leotiomycetes</taxon>
        <taxon>Helotiales</taxon>
        <taxon>Sclerotiniaceae</taxon>
        <taxon>Botrytis</taxon>
    </lineage>
</organism>
<keyword evidence="2" id="KW-1185">Reference proteome</keyword>
<evidence type="ECO:0000313" key="1">
    <source>
        <dbReference type="EMBL" id="TGO17895.1"/>
    </source>
</evidence>
<comment type="caution">
    <text evidence="1">The sequence shown here is derived from an EMBL/GenBank/DDBJ whole genome shotgun (WGS) entry which is preliminary data.</text>
</comment>
<name>A0A4Z1F0D9_9HELO</name>
<reference evidence="1 2" key="1">
    <citation type="submission" date="2017-12" db="EMBL/GenBank/DDBJ databases">
        <title>Comparative genomics of Botrytis spp.</title>
        <authorList>
            <person name="Valero-Jimenez C.A."/>
            <person name="Tapia P."/>
            <person name="Veloso J."/>
            <person name="Silva-Moreno E."/>
            <person name="Staats M."/>
            <person name="Valdes J.H."/>
            <person name="Van Kan J.A.L."/>
        </authorList>
    </citation>
    <scope>NUCLEOTIDE SEQUENCE [LARGE SCALE GENOMIC DNA]</scope>
    <source>
        <strain evidence="1 2">Bt9001</strain>
    </source>
</reference>
<gene>
    <name evidence="1" type="ORF">BTUL_0014g00910</name>
</gene>